<keyword evidence="3" id="KW-0121">Carboxypeptidase</keyword>
<protein>
    <submittedName>
        <fullName evidence="3">D-alanyl-D-alanine carboxypeptidase</fullName>
    </submittedName>
</protein>
<dbReference type="AlphaFoldDB" id="A0A857MR70"/>
<dbReference type="Proteomes" id="UP001059824">
    <property type="component" value="Chromosome"/>
</dbReference>
<keyword evidence="4" id="KW-1185">Reference proteome</keyword>
<dbReference type="EMBL" id="CP045921">
    <property type="protein sequence ID" value="QHN43120.1"/>
    <property type="molecule type" value="Genomic_DNA"/>
</dbReference>
<dbReference type="GO" id="GO:0009002">
    <property type="term" value="F:serine-type D-Ala-D-Ala carboxypeptidase activity"/>
    <property type="evidence" value="ECO:0007669"/>
    <property type="project" value="InterPro"/>
</dbReference>
<dbReference type="Gene3D" id="3.40.710.10">
    <property type="entry name" value="DD-peptidase/beta-lactamase superfamily"/>
    <property type="match status" value="1"/>
</dbReference>
<evidence type="ECO:0000259" key="2">
    <source>
        <dbReference type="Pfam" id="PF00768"/>
    </source>
</evidence>
<evidence type="ECO:0000313" key="3">
    <source>
        <dbReference type="EMBL" id="QHN43120.1"/>
    </source>
</evidence>
<keyword evidence="1" id="KW-0472">Membrane</keyword>
<reference evidence="3" key="1">
    <citation type="journal article" date="2021" name="Nat. Microbiol.">
        <title>Cocultivation of an ultrasmall environmental parasitic bacterium with lytic ability against bacteria associated with wastewater foams.</title>
        <authorList>
            <person name="Batinovic S."/>
            <person name="Rose J.J.A."/>
            <person name="Ratcliffe J."/>
            <person name="Seviour R.J."/>
            <person name="Petrovski S."/>
        </authorList>
    </citation>
    <scope>NUCLEOTIDE SEQUENCE</scope>
    <source>
        <strain evidence="3">JR1</strain>
    </source>
</reference>
<gene>
    <name evidence="3" type="ORF">GII36_04695</name>
</gene>
<dbReference type="GO" id="GO:0006508">
    <property type="term" value="P:proteolysis"/>
    <property type="evidence" value="ECO:0007669"/>
    <property type="project" value="InterPro"/>
</dbReference>
<feature type="transmembrane region" description="Helical" evidence="1">
    <location>
        <begin position="16"/>
        <end position="35"/>
    </location>
</feature>
<dbReference type="RefSeq" id="WP_260762975.1">
    <property type="nucleotide sequence ID" value="NZ_CP045921.1"/>
</dbReference>
<organism evidence="3 4">
    <name type="scientific">Candidatus Mycosynbacter amalyticus</name>
    <dbReference type="NCBI Taxonomy" id="2665156"/>
    <lineage>
        <taxon>Bacteria</taxon>
        <taxon>Candidatus Saccharimonadota</taxon>
        <taxon>Candidatus Saccharimonadota incertae sedis</taxon>
        <taxon>Candidatus Mycosynbacter</taxon>
    </lineage>
</organism>
<feature type="domain" description="Peptidase S11 D-alanyl-D-alanine carboxypeptidase A N-terminal" evidence="2">
    <location>
        <begin position="72"/>
        <end position="296"/>
    </location>
</feature>
<evidence type="ECO:0000313" key="4">
    <source>
        <dbReference type="Proteomes" id="UP001059824"/>
    </source>
</evidence>
<proteinExistence type="predicted"/>
<sequence>MKTQSSQRKQAYRRRVLAGSIIGILLVVIVGLGFAQHVSLLGGAPVSVEKPEASVQLADDVELAWPATASAAIGSTSSGIIARSASDEVSQPTASMAKVIAALAILKKRPIQSGQTGEKYVLTAHDVAHYTQDMSAGGSVVPVYEGMEVTQLEALQLMLMVSANNMADTLIDKTFGSQEAYASYAQTMLRNMGLTKTVVADASGMSPQTVSTPSELVRIGIAALASPVIARIVGQAEVDIPGIGEVRNTNKLLGSNGVVGIKTGTTGEAGSCLMFAAKYTTAENQPVTIVGVVMGEDDTEALYDDSGLLLAVTQQAYGLKQRQEKL</sequence>
<keyword evidence="3" id="KW-0378">Hydrolase</keyword>
<dbReference type="Pfam" id="PF00768">
    <property type="entry name" value="Peptidase_S11"/>
    <property type="match status" value="1"/>
</dbReference>
<accession>A0A857MR70</accession>
<name>A0A857MR70_9BACT</name>
<dbReference type="InterPro" id="IPR001967">
    <property type="entry name" value="Peptidase_S11_N"/>
</dbReference>
<keyword evidence="1" id="KW-1133">Transmembrane helix</keyword>
<dbReference type="SUPFAM" id="SSF56601">
    <property type="entry name" value="beta-lactamase/transpeptidase-like"/>
    <property type="match status" value="1"/>
</dbReference>
<evidence type="ECO:0000256" key="1">
    <source>
        <dbReference type="SAM" id="Phobius"/>
    </source>
</evidence>
<dbReference type="KEGG" id="mama:GII36_04695"/>
<keyword evidence="1" id="KW-0812">Transmembrane</keyword>
<keyword evidence="3" id="KW-0645">Protease</keyword>
<dbReference type="InterPro" id="IPR012338">
    <property type="entry name" value="Beta-lactam/transpept-like"/>
</dbReference>